<keyword evidence="4" id="KW-1003">Cell membrane</keyword>
<dbReference type="OrthoDB" id="958273at2"/>
<evidence type="ECO:0000256" key="6">
    <source>
        <dbReference type="ARBA" id="ARBA00022989"/>
    </source>
</evidence>
<dbReference type="EMBL" id="RIAX01000008">
    <property type="protein sequence ID" value="RNF39075.1"/>
    <property type="molecule type" value="Genomic_DNA"/>
</dbReference>
<feature type="transmembrane region" description="Helical" evidence="8">
    <location>
        <begin position="46"/>
        <end position="66"/>
    </location>
</feature>
<organism evidence="9 10">
    <name type="scientific">Planococcus salinus</name>
    <dbReference type="NCBI Taxonomy" id="1848460"/>
    <lineage>
        <taxon>Bacteria</taxon>
        <taxon>Bacillati</taxon>
        <taxon>Bacillota</taxon>
        <taxon>Bacilli</taxon>
        <taxon>Bacillales</taxon>
        <taxon>Caryophanaceae</taxon>
        <taxon>Planococcus</taxon>
    </lineage>
</organism>
<evidence type="ECO:0000256" key="7">
    <source>
        <dbReference type="ARBA" id="ARBA00023136"/>
    </source>
</evidence>
<gene>
    <name evidence="9" type="ORF">EEX84_11255</name>
</gene>
<feature type="transmembrane region" description="Helical" evidence="8">
    <location>
        <begin position="219"/>
        <end position="238"/>
    </location>
</feature>
<keyword evidence="10" id="KW-1185">Reference proteome</keyword>
<evidence type="ECO:0000256" key="3">
    <source>
        <dbReference type="ARBA" id="ARBA00022448"/>
    </source>
</evidence>
<comment type="caution">
    <text evidence="9">The sequence shown here is derived from an EMBL/GenBank/DDBJ whole genome shotgun (WGS) entry which is preliminary data.</text>
</comment>
<comment type="similarity">
    <text evidence="2">Belongs to the tellurite-resistance/dicarboxylate transporter (TDT) family.</text>
</comment>
<dbReference type="CDD" id="cd09319">
    <property type="entry name" value="TDT_like_1"/>
    <property type="match status" value="1"/>
</dbReference>
<keyword evidence="5 8" id="KW-0812">Transmembrane</keyword>
<evidence type="ECO:0000313" key="10">
    <source>
        <dbReference type="Proteomes" id="UP000275473"/>
    </source>
</evidence>
<sequence>MYLGVGKLYKFINQLAGTLFPGYFAFVMATGALSIAASFLGMDWLAVTFLYLNIVAFILLWLLTLIRLIRYPKRVFTDLASHTIGSGFFTTVAGTCVLGSQLILITGSYQAALYLWALAIILWVLIMYTFFTAVTVRSDTPTLSEGINGAWLIAAVATQSVSILGTLLVPHFTHGRDVALFFTVCMYFLGCMLYLNIITLIFYRFTFLKLEFAALTPPYWINMGAVAITSLAGSTLILNADYWSFLQEITPFLKGFTLFFWAAGTWWIPLLFILAFWRHIHHRYPLTYGPQWWAMVFPLAMYTASTWKLAAALETPFLTIIPRVMIYVALSSWMMVFWGLIHHLYIRTATFYRSERLLKRAK</sequence>
<name>A0A3M8P5Y4_9BACL</name>
<feature type="transmembrane region" description="Helical" evidence="8">
    <location>
        <begin position="324"/>
        <end position="346"/>
    </location>
</feature>
<feature type="transmembrane region" description="Helical" evidence="8">
    <location>
        <begin position="148"/>
        <end position="172"/>
    </location>
</feature>
<dbReference type="GO" id="GO:0005886">
    <property type="term" value="C:plasma membrane"/>
    <property type="evidence" value="ECO:0007669"/>
    <property type="project" value="UniProtKB-SubCell"/>
</dbReference>
<evidence type="ECO:0000256" key="1">
    <source>
        <dbReference type="ARBA" id="ARBA00004651"/>
    </source>
</evidence>
<feature type="transmembrane region" description="Helical" evidence="8">
    <location>
        <begin position="87"/>
        <end position="107"/>
    </location>
</feature>
<dbReference type="Pfam" id="PF03595">
    <property type="entry name" value="SLAC1"/>
    <property type="match status" value="1"/>
</dbReference>
<dbReference type="InterPro" id="IPR051629">
    <property type="entry name" value="Sulfite_efflux_TDT"/>
</dbReference>
<evidence type="ECO:0000256" key="4">
    <source>
        <dbReference type="ARBA" id="ARBA00022475"/>
    </source>
</evidence>
<feature type="transmembrane region" description="Helical" evidence="8">
    <location>
        <begin position="258"/>
        <end position="280"/>
    </location>
</feature>
<dbReference type="GO" id="GO:0000319">
    <property type="term" value="F:sulfite transmembrane transporter activity"/>
    <property type="evidence" value="ECO:0007669"/>
    <property type="project" value="TreeGrafter"/>
</dbReference>
<comment type="subcellular location">
    <subcellularLocation>
        <location evidence="1">Cell membrane</location>
        <topology evidence="1">Multi-pass membrane protein</topology>
    </subcellularLocation>
</comment>
<feature type="transmembrane region" description="Helical" evidence="8">
    <location>
        <begin position="20"/>
        <end position="40"/>
    </location>
</feature>
<dbReference type="PANTHER" id="PTHR31686:SF1">
    <property type="entry name" value="SULFITE EFFLUX PUMP SSU1"/>
    <property type="match status" value="1"/>
</dbReference>
<keyword evidence="3" id="KW-0813">Transport</keyword>
<dbReference type="InterPro" id="IPR038665">
    <property type="entry name" value="Voltage-dep_anion_channel_sf"/>
</dbReference>
<proteinExistence type="inferred from homology"/>
<keyword evidence="6 8" id="KW-1133">Transmembrane helix</keyword>
<evidence type="ECO:0000313" key="9">
    <source>
        <dbReference type="EMBL" id="RNF39075.1"/>
    </source>
</evidence>
<reference evidence="9 10" key="1">
    <citation type="journal article" date="2018" name="Int. J. Syst. Evol. Microbiol.">
        <title>Planococcus salinus sp. nov., a moderately halophilic bacterium isolated from a saline-alkali soil.</title>
        <authorList>
            <person name="Gan L."/>
        </authorList>
    </citation>
    <scope>NUCLEOTIDE SEQUENCE [LARGE SCALE GENOMIC DNA]</scope>
    <source>
        <strain evidence="9 10">LCB217</strain>
    </source>
</reference>
<feature type="transmembrane region" description="Helical" evidence="8">
    <location>
        <begin position="178"/>
        <end position="207"/>
    </location>
</feature>
<keyword evidence="7 8" id="KW-0472">Membrane</keyword>
<protein>
    <submittedName>
        <fullName evidence="9">C4-dicarboxylate ABC transporter</fullName>
    </submittedName>
</protein>
<dbReference type="Gene3D" id="1.50.10.150">
    <property type="entry name" value="Voltage-dependent anion channel"/>
    <property type="match status" value="1"/>
</dbReference>
<feature type="transmembrane region" description="Helical" evidence="8">
    <location>
        <begin position="113"/>
        <end position="136"/>
    </location>
</feature>
<dbReference type="InterPro" id="IPR004695">
    <property type="entry name" value="SLAC1/Mae1/Ssu1/TehA"/>
</dbReference>
<evidence type="ECO:0000256" key="8">
    <source>
        <dbReference type="SAM" id="Phobius"/>
    </source>
</evidence>
<evidence type="ECO:0000256" key="5">
    <source>
        <dbReference type="ARBA" id="ARBA00022692"/>
    </source>
</evidence>
<accession>A0A3M8P5Y4</accession>
<dbReference type="Proteomes" id="UP000275473">
    <property type="component" value="Unassembled WGS sequence"/>
</dbReference>
<evidence type="ECO:0000256" key="2">
    <source>
        <dbReference type="ARBA" id="ARBA00008566"/>
    </source>
</evidence>
<dbReference type="PANTHER" id="PTHR31686">
    <property type="match status" value="1"/>
</dbReference>
<dbReference type="AlphaFoldDB" id="A0A3M8P5Y4"/>